<evidence type="ECO:0000256" key="4">
    <source>
        <dbReference type="ARBA" id="ARBA00023295"/>
    </source>
</evidence>
<proteinExistence type="inferred from homology"/>
<dbReference type="KEGG" id="foc:113212201"/>
<evidence type="ECO:0000256" key="5">
    <source>
        <dbReference type="PROSITE-ProRule" id="PRU10055"/>
    </source>
</evidence>
<gene>
    <name evidence="8" type="primary">LOC113212201</name>
</gene>
<dbReference type="SUPFAM" id="SSF51445">
    <property type="entry name" value="(Trans)glycosidases"/>
    <property type="match status" value="1"/>
</dbReference>
<dbReference type="AlphaFoldDB" id="A0A9C6U823"/>
<comment type="similarity">
    <text evidence="1 6">Belongs to the glycosyl hydrolase 1 family.</text>
</comment>
<evidence type="ECO:0000256" key="1">
    <source>
        <dbReference type="ARBA" id="ARBA00010838"/>
    </source>
</evidence>
<dbReference type="GeneID" id="113212201"/>
<keyword evidence="4" id="KW-0326">Glycosidase</keyword>
<reference evidence="8" key="1">
    <citation type="submission" date="2025-08" db="UniProtKB">
        <authorList>
            <consortium name="RefSeq"/>
        </authorList>
    </citation>
    <scope>IDENTIFICATION</scope>
    <source>
        <tissue evidence="8">Whole organism</tissue>
    </source>
</reference>
<dbReference type="InterPro" id="IPR001360">
    <property type="entry name" value="Glyco_hydro_1"/>
</dbReference>
<organism evidence="7 8">
    <name type="scientific">Frankliniella occidentalis</name>
    <name type="common">Western flower thrips</name>
    <name type="synonym">Euthrips occidentalis</name>
    <dbReference type="NCBI Taxonomy" id="133901"/>
    <lineage>
        <taxon>Eukaryota</taxon>
        <taxon>Metazoa</taxon>
        <taxon>Ecdysozoa</taxon>
        <taxon>Arthropoda</taxon>
        <taxon>Hexapoda</taxon>
        <taxon>Insecta</taxon>
        <taxon>Pterygota</taxon>
        <taxon>Neoptera</taxon>
        <taxon>Paraneoptera</taxon>
        <taxon>Thysanoptera</taxon>
        <taxon>Terebrantia</taxon>
        <taxon>Thripoidea</taxon>
        <taxon>Thripidae</taxon>
        <taxon>Frankliniella</taxon>
    </lineage>
</organism>
<dbReference type="GO" id="GO:0005975">
    <property type="term" value="P:carbohydrate metabolic process"/>
    <property type="evidence" value="ECO:0007669"/>
    <property type="project" value="InterPro"/>
</dbReference>
<dbReference type="PANTHER" id="PTHR10353">
    <property type="entry name" value="GLYCOSYL HYDROLASE"/>
    <property type="match status" value="1"/>
</dbReference>
<dbReference type="InterPro" id="IPR017853">
    <property type="entry name" value="GH"/>
</dbReference>
<evidence type="ECO:0000256" key="3">
    <source>
        <dbReference type="ARBA" id="ARBA00022801"/>
    </source>
</evidence>
<dbReference type="Gene3D" id="3.20.20.80">
    <property type="entry name" value="Glycosidases"/>
    <property type="match status" value="1"/>
</dbReference>
<dbReference type="EC" id="3.2.1.21" evidence="2"/>
<dbReference type="PROSITE" id="PS00572">
    <property type="entry name" value="GLYCOSYL_HYDROL_F1_1"/>
    <property type="match status" value="1"/>
</dbReference>
<accession>A0A9C6U823</accession>
<evidence type="ECO:0000256" key="2">
    <source>
        <dbReference type="ARBA" id="ARBA00012744"/>
    </source>
</evidence>
<name>A0A9C6U823_FRAOC</name>
<dbReference type="OrthoDB" id="65569at2759"/>
<dbReference type="Pfam" id="PF00232">
    <property type="entry name" value="Glyco_hydro_1"/>
    <property type="match status" value="1"/>
</dbReference>
<keyword evidence="3" id="KW-0378">Hydrolase</keyword>
<dbReference type="GO" id="GO:0008422">
    <property type="term" value="F:beta-glucosidase activity"/>
    <property type="evidence" value="ECO:0007669"/>
    <property type="project" value="TreeGrafter"/>
</dbReference>
<evidence type="ECO:0000256" key="6">
    <source>
        <dbReference type="RuleBase" id="RU003690"/>
    </source>
</evidence>
<evidence type="ECO:0000313" key="8">
    <source>
        <dbReference type="RefSeq" id="XP_052123578.1"/>
    </source>
</evidence>
<keyword evidence="7" id="KW-1185">Reference proteome</keyword>
<protein>
    <recommendedName>
        <fullName evidence="2">beta-glucosidase</fullName>
        <ecNumber evidence="2">3.2.1.21</ecNumber>
    </recommendedName>
</protein>
<dbReference type="PANTHER" id="PTHR10353:SF36">
    <property type="entry name" value="LP05116P"/>
    <property type="match status" value="1"/>
</dbReference>
<dbReference type="PRINTS" id="PR00131">
    <property type="entry name" value="GLHYDRLASE1"/>
</dbReference>
<dbReference type="InterPro" id="IPR018120">
    <property type="entry name" value="Glyco_hydro_1_AS"/>
</dbReference>
<feature type="active site" description="Nucleophile" evidence="5">
    <location>
        <position position="236"/>
    </location>
</feature>
<dbReference type="Proteomes" id="UP000504606">
    <property type="component" value="Unplaced"/>
</dbReference>
<dbReference type="RefSeq" id="XP_052123578.1">
    <property type="nucleotide sequence ID" value="XM_052267618.1"/>
</dbReference>
<sequence>MESTSFHETSHECYHLPQVRFWVTFNEPYMFCVFGHGHGRLGATRVNPGTSEYLCGHHILLAHARAYRAYQQSFSHQGGKVGLTLEDFYTVPDSQKAEDVLAAEVHQQFQLGWFLDPILAGDYPELMRQRVGANGAAGGGRAASRLPTFTEAERRLLAGALDFLGLNVYFGWRARHGVPVGAADPSVERDAAYTIIGTADQFLPPGPFRSTPWAVRRSLGWVRKRYGRELPIIITENGFGDDGAEGLQDEARIGYLQDHLREVMRAVHEDRHNIKGYFVWCLLDDFEWGAGYKSKFGLVHVDFESGTLNRTPKASLLFYKRVIEHRMLADDAVATGPSSSSSSSRPFDVRMLVVAVVGSMLCARA</sequence>
<evidence type="ECO:0000313" key="7">
    <source>
        <dbReference type="Proteomes" id="UP000504606"/>
    </source>
</evidence>